<evidence type="ECO:0000256" key="1">
    <source>
        <dbReference type="SAM" id="MobiDB-lite"/>
    </source>
</evidence>
<proteinExistence type="predicted"/>
<dbReference type="EMBL" id="CP060825">
    <property type="protein sequence ID" value="QNP63632.1"/>
    <property type="molecule type" value="Genomic_DNA"/>
</dbReference>
<feature type="region of interest" description="Disordered" evidence="1">
    <location>
        <begin position="1"/>
        <end position="20"/>
    </location>
</feature>
<evidence type="ECO:0000313" key="3">
    <source>
        <dbReference type="Proteomes" id="UP000516230"/>
    </source>
</evidence>
<name>A0A7H0HSW6_9ACTN</name>
<dbReference type="KEGG" id="sgj:IAG43_12275"/>
<dbReference type="RefSeq" id="WP_187740789.1">
    <property type="nucleotide sequence ID" value="NZ_CP060825.1"/>
</dbReference>
<accession>A0A7H0HSW6</accession>
<dbReference type="Proteomes" id="UP000516230">
    <property type="component" value="Chromosome"/>
</dbReference>
<dbReference type="AlphaFoldDB" id="A0A7H0HSW6"/>
<reference evidence="2 3" key="1">
    <citation type="submission" date="2020-08" db="EMBL/GenBank/DDBJ databases">
        <title>A novel species.</title>
        <authorList>
            <person name="Gao J."/>
        </authorList>
    </citation>
    <scope>NUCLEOTIDE SEQUENCE [LARGE SCALE GENOMIC DNA]</scope>
    <source>
        <strain evidence="2 3">CRPJ-33</strain>
    </source>
</reference>
<evidence type="ECO:0000313" key="2">
    <source>
        <dbReference type="EMBL" id="QNP63632.1"/>
    </source>
</evidence>
<organism evidence="2 3">
    <name type="scientific">Streptomyces genisteinicus</name>
    <dbReference type="NCBI Taxonomy" id="2768068"/>
    <lineage>
        <taxon>Bacteria</taxon>
        <taxon>Bacillati</taxon>
        <taxon>Actinomycetota</taxon>
        <taxon>Actinomycetes</taxon>
        <taxon>Kitasatosporales</taxon>
        <taxon>Streptomycetaceae</taxon>
        <taxon>Streptomyces</taxon>
    </lineage>
</organism>
<gene>
    <name evidence="2" type="ORF">IAG43_12275</name>
</gene>
<protein>
    <submittedName>
        <fullName evidence="2">Uncharacterized protein</fullName>
    </submittedName>
</protein>
<keyword evidence="3" id="KW-1185">Reference proteome</keyword>
<sequence length="109" mass="12061">MTDPTPAARKLGQAIEGADSRQINDASREFVEKVTFATADEILAMLGDVLDEDWTALPPWARNLAYRLACLQRPGDPRLLREAAADLLSFGPDWDTYAEELKARAAELD</sequence>